<organism evidence="1">
    <name type="scientific">bioreactor metagenome</name>
    <dbReference type="NCBI Taxonomy" id="1076179"/>
    <lineage>
        <taxon>unclassified sequences</taxon>
        <taxon>metagenomes</taxon>
        <taxon>ecological metagenomes</taxon>
    </lineage>
</organism>
<reference evidence="1" key="1">
    <citation type="submission" date="2019-08" db="EMBL/GenBank/DDBJ databases">
        <authorList>
            <person name="Kucharzyk K."/>
            <person name="Murdoch R.W."/>
            <person name="Higgins S."/>
            <person name="Loffler F."/>
        </authorList>
    </citation>
    <scope>NUCLEOTIDE SEQUENCE</scope>
</reference>
<accession>A0A645AFU4</accession>
<comment type="caution">
    <text evidence="1">The sequence shown here is derived from an EMBL/GenBank/DDBJ whole genome shotgun (WGS) entry which is preliminary data.</text>
</comment>
<dbReference type="AlphaFoldDB" id="A0A645AFU4"/>
<dbReference type="EMBL" id="VSSQ01012635">
    <property type="protein sequence ID" value="MPM49693.1"/>
    <property type="molecule type" value="Genomic_DNA"/>
</dbReference>
<evidence type="ECO:0000313" key="1">
    <source>
        <dbReference type="EMBL" id="MPM49693.1"/>
    </source>
</evidence>
<sequence>MKGTFLTLNPKAKIFEELKTQQLKWWSLIRDDNELYIEIRKDNYINVYYYGGSVAKIVYANGFVAETHQKYLGDDKPRGKTKKGTDIFKYDLIDLANLNETNIADIKNRIKSDYLRHINDENPAEKWIQGKMIKENSNYIDSEFQFNQDTEIGKLRIDLIVLTGGVLSFVELKGISDSRLRNDSIRNVNTPEIIEQMRKYHLFINKYEMELLDYYKKLIEIKNNLGLTKIVCPKLTLNKIPKLIIANTYTKDTLGRRERIQDIEKLLKNHNIDYKILK</sequence>
<proteinExistence type="predicted"/>
<protein>
    <submittedName>
        <fullName evidence="1">Uncharacterized protein</fullName>
    </submittedName>
</protein>
<gene>
    <name evidence="1" type="ORF">SDC9_96423</name>
</gene>
<name>A0A645AFU4_9ZZZZ</name>